<dbReference type="KEGG" id="sinu:IMZ28_05665"/>
<evidence type="ECO:0000313" key="3">
    <source>
        <dbReference type="Proteomes" id="UP000595074"/>
    </source>
</evidence>
<dbReference type="PANTHER" id="PTHR22916:SF3">
    <property type="entry name" value="UDP-GLCNAC:BETAGAL BETA-1,3-N-ACETYLGLUCOSAMINYLTRANSFERASE-LIKE PROTEIN 1"/>
    <property type="match status" value="1"/>
</dbReference>
<dbReference type="EMBL" id="CP063164">
    <property type="protein sequence ID" value="QOR60954.1"/>
    <property type="molecule type" value="Genomic_DNA"/>
</dbReference>
<dbReference type="PANTHER" id="PTHR22916">
    <property type="entry name" value="GLYCOSYLTRANSFERASE"/>
    <property type="match status" value="1"/>
</dbReference>
<gene>
    <name evidence="2" type="ORF">IMZ28_05665</name>
</gene>
<dbReference type="AlphaFoldDB" id="A0A7M1S125"/>
<proteinExistence type="predicted"/>
<dbReference type="CDD" id="cd00761">
    <property type="entry name" value="Glyco_tranf_GTA_type"/>
    <property type="match status" value="1"/>
</dbReference>
<organism evidence="2 3">
    <name type="scientific">Sulfurovum indicum</name>
    <dbReference type="NCBI Taxonomy" id="2779528"/>
    <lineage>
        <taxon>Bacteria</taxon>
        <taxon>Pseudomonadati</taxon>
        <taxon>Campylobacterota</taxon>
        <taxon>Epsilonproteobacteria</taxon>
        <taxon>Campylobacterales</taxon>
        <taxon>Sulfurovaceae</taxon>
        <taxon>Sulfurovum</taxon>
    </lineage>
</organism>
<dbReference type="InterPro" id="IPR029044">
    <property type="entry name" value="Nucleotide-diphossugar_trans"/>
</dbReference>
<evidence type="ECO:0000313" key="2">
    <source>
        <dbReference type="EMBL" id="QOR60954.1"/>
    </source>
</evidence>
<dbReference type="InterPro" id="IPR001173">
    <property type="entry name" value="Glyco_trans_2-like"/>
</dbReference>
<dbReference type="SUPFAM" id="SSF53448">
    <property type="entry name" value="Nucleotide-diphospho-sugar transferases"/>
    <property type="match status" value="1"/>
</dbReference>
<protein>
    <submittedName>
        <fullName evidence="2">Glycosyltransferase family 2 protein</fullName>
    </submittedName>
</protein>
<feature type="domain" description="Glycosyltransferase 2-like" evidence="1">
    <location>
        <begin position="4"/>
        <end position="150"/>
    </location>
</feature>
<evidence type="ECO:0000259" key="1">
    <source>
        <dbReference type="Pfam" id="PF00535"/>
    </source>
</evidence>
<keyword evidence="3" id="KW-1185">Reference proteome</keyword>
<dbReference type="GO" id="GO:0016758">
    <property type="term" value="F:hexosyltransferase activity"/>
    <property type="evidence" value="ECO:0007669"/>
    <property type="project" value="UniProtKB-ARBA"/>
</dbReference>
<reference evidence="2 3" key="1">
    <citation type="submission" date="2020-10" db="EMBL/GenBank/DDBJ databases">
        <title>The genome of sulfurovum sp.</title>
        <authorList>
            <person name="Xie S."/>
            <person name="Shao Z."/>
            <person name="Jiang L."/>
        </authorList>
    </citation>
    <scope>NUCLEOTIDE SEQUENCE [LARGE SCALE GENOMIC DNA]</scope>
    <source>
        <strain evidence="2 3">ST-419</strain>
    </source>
</reference>
<keyword evidence="2" id="KW-0808">Transferase</keyword>
<dbReference type="Pfam" id="PF00535">
    <property type="entry name" value="Glycos_transf_2"/>
    <property type="match status" value="1"/>
</dbReference>
<accession>A0A7M1S125</accession>
<dbReference type="Proteomes" id="UP000595074">
    <property type="component" value="Chromosome"/>
</dbReference>
<dbReference type="Gene3D" id="3.90.550.10">
    <property type="entry name" value="Spore Coat Polysaccharide Biosynthesis Protein SpsA, Chain A"/>
    <property type="match status" value="1"/>
</dbReference>
<name>A0A7M1S125_9BACT</name>
<sequence length="275" mass="31873">MNFSVIIATSQKRTDWLINRSLLSVYNQDGINKSEWSVIVVDDNKDKSEFVKVQKQVDFLRNKLNLNPTDFPTTVIKNRRTQFMSGTGAWNTGIFEANYISPNGFISILDDDDEYLPNHLSECVSAIKSDSVAVFQRLIWYNNEKSTMNVDLTKECLTAENFFIGNPGVQGSNMFFKSQNFVDIGGFDEALPNTTDRDLMIRFLLKNELTKIEVIEKIGVIHYNHKRQKVNNDIPRKQQGLDLFYKKYKHYFSEEAYLKSLSRAKKCFNYTPPNR</sequence>
<dbReference type="RefSeq" id="WP_197547625.1">
    <property type="nucleotide sequence ID" value="NZ_CP063164.1"/>
</dbReference>